<dbReference type="InParanoid" id="F4RJV6"/>
<name>F4RJV6_MELLP</name>
<feature type="compositionally biased region" description="Basic residues" evidence="1">
    <location>
        <begin position="80"/>
        <end position="89"/>
    </location>
</feature>
<dbReference type="KEGG" id="mlr:MELLADRAFT_71729"/>
<dbReference type="VEuPathDB" id="FungiDB:MELLADRAFT_71729"/>
<feature type="region of interest" description="Disordered" evidence="1">
    <location>
        <begin position="68"/>
        <end position="114"/>
    </location>
</feature>
<evidence type="ECO:0000256" key="1">
    <source>
        <dbReference type="SAM" id="MobiDB-lite"/>
    </source>
</evidence>
<proteinExistence type="predicted"/>
<dbReference type="GeneID" id="18931913"/>
<sequence>MMRPNKPACQVIDEILTASVQNPAPVVAPPAPEPEPTTTVPTTAPATRAIDPVLQPDLSSISFKKMSKQRLVAQDEHKVSKPIKSHVPHRSPPPPPSIVAIRRMSPGGRKRRIP</sequence>
<organism evidence="3">
    <name type="scientific">Melampsora larici-populina (strain 98AG31 / pathotype 3-4-7)</name>
    <name type="common">Poplar leaf rust fungus</name>
    <dbReference type="NCBI Taxonomy" id="747676"/>
    <lineage>
        <taxon>Eukaryota</taxon>
        <taxon>Fungi</taxon>
        <taxon>Dikarya</taxon>
        <taxon>Basidiomycota</taxon>
        <taxon>Pucciniomycotina</taxon>
        <taxon>Pucciniomycetes</taxon>
        <taxon>Pucciniales</taxon>
        <taxon>Melampsoraceae</taxon>
        <taxon>Melampsora</taxon>
    </lineage>
</organism>
<evidence type="ECO:0000313" key="3">
    <source>
        <dbReference type="Proteomes" id="UP000001072"/>
    </source>
</evidence>
<dbReference type="EMBL" id="GL883104">
    <property type="protein sequence ID" value="EGG07429.1"/>
    <property type="molecule type" value="Genomic_DNA"/>
</dbReference>
<dbReference type="OrthoDB" id="10490771at2759"/>
<dbReference type="AlphaFoldDB" id="F4RJV6"/>
<evidence type="ECO:0000313" key="2">
    <source>
        <dbReference type="EMBL" id="EGG07429.1"/>
    </source>
</evidence>
<dbReference type="Proteomes" id="UP000001072">
    <property type="component" value="Unassembled WGS sequence"/>
</dbReference>
<gene>
    <name evidence="2" type="ORF">MELLADRAFT_71729</name>
</gene>
<feature type="compositionally biased region" description="Low complexity" evidence="1">
    <location>
        <begin position="36"/>
        <end position="47"/>
    </location>
</feature>
<feature type="compositionally biased region" description="Pro residues" evidence="1">
    <location>
        <begin position="26"/>
        <end position="35"/>
    </location>
</feature>
<dbReference type="RefSeq" id="XP_007409336.1">
    <property type="nucleotide sequence ID" value="XM_007409274.1"/>
</dbReference>
<protein>
    <submittedName>
        <fullName evidence="2">Uncharacterized protein</fullName>
    </submittedName>
</protein>
<feature type="region of interest" description="Disordered" evidence="1">
    <location>
        <begin position="23"/>
        <end position="48"/>
    </location>
</feature>
<dbReference type="HOGENOM" id="CLU_2121615_0_0_1"/>
<reference evidence="3" key="1">
    <citation type="journal article" date="2011" name="Proc. Natl. Acad. Sci. U.S.A.">
        <title>Obligate biotrophy features unraveled by the genomic analysis of rust fungi.</title>
        <authorList>
            <person name="Duplessis S."/>
            <person name="Cuomo C.A."/>
            <person name="Lin Y.-C."/>
            <person name="Aerts A."/>
            <person name="Tisserant E."/>
            <person name="Veneault-Fourrey C."/>
            <person name="Joly D.L."/>
            <person name="Hacquard S."/>
            <person name="Amselem J."/>
            <person name="Cantarel B.L."/>
            <person name="Chiu R."/>
            <person name="Coutinho P.M."/>
            <person name="Feau N."/>
            <person name="Field M."/>
            <person name="Frey P."/>
            <person name="Gelhaye E."/>
            <person name="Goldberg J."/>
            <person name="Grabherr M.G."/>
            <person name="Kodira C.D."/>
            <person name="Kohler A."/>
            <person name="Kuees U."/>
            <person name="Lindquist E.A."/>
            <person name="Lucas S.M."/>
            <person name="Mago R."/>
            <person name="Mauceli E."/>
            <person name="Morin E."/>
            <person name="Murat C."/>
            <person name="Pangilinan J.L."/>
            <person name="Park R."/>
            <person name="Pearson M."/>
            <person name="Quesneville H."/>
            <person name="Rouhier N."/>
            <person name="Sakthikumar S."/>
            <person name="Salamov A.A."/>
            <person name="Schmutz J."/>
            <person name="Selles B."/>
            <person name="Shapiro H."/>
            <person name="Tanguay P."/>
            <person name="Tuskan G.A."/>
            <person name="Henrissat B."/>
            <person name="Van de Peer Y."/>
            <person name="Rouze P."/>
            <person name="Ellis J.G."/>
            <person name="Dodds P.N."/>
            <person name="Schein J.E."/>
            <person name="Zhong S."/>
            <person name="Hamelin R.C."/>
            <person name="Grigoriev I.V."/>
            <person name="Szabo L.J."/>
            <person name="Martin F."/>
        </authorList>
    </citation>
    <scope>NUCLEOTIDE SEQUENCE [LARGE SCALE GENOMIC DNA]</scope>
    <source>
        <strain evidence="3">98AG31 / pathotype 3-4-7</strain>
    </source>
</reference>
<accession>F4RJV6</accession>
<keyword evidence="3" id="KW-1185">Reference proteome</keyword>